<dbReference type="AlphaFoldDB" id="H1UY74"/>
<feature type="compositionally biased region" description="Polar residues" evidence="1">
    <location>
        <begin position="1"/>
        <end position="12"/>
    </location>
</feature>
<dbReference type="Proteomes" id="UP000007174">
    <property type="component" value="Unassembled WGS sequence"/>
</dbReference>
<evidence type="ECO:0000256" key="1">
    <source>
        <dbReference type="SAM" id="MobiDB-lite"/>
    </source>
</evidence>
<feature type="region of interest" description="Disordered" evidence="1">
    <location>
        <begin position="1"/>
        <end position="22"/>
    </location>
</feature>
<proteinExistence type="predicted"/>
<protein>
    <submittedName>
        <fullName evidence="2">Uncharacterized protein</fullName>
    </submittedName>
</protein>
<name>H1UY74_COLHI</name>
<evidence type="ECO:0000313" key="2">
    <source>
        <dbReference type="EMBL" id="CCF32925.1"/>
    </source>
</evidence>
<reference evidence="3" key="1">
    <citation type="journal article" date="2012" name="Nat. Genet.">
        <title>Lifestyle transitions in plant pathogenic Colletotrichum fungi deciphered by genome and transcriptome analyses.</title>
        <authorList>
            <person name="O'Connell R.J."/>
            <person name="Thon M.R."/>
            <person name="Hacquard S."/>
            <person name="Amyotte S.G."/>
            <person name="Kleemann J."/>
            <person name="Torres M.F."/>
            <person name="Damm U."/>
            <person name="Buiate E.A."/>
            <person name="Epstein L."/>
            <person name="Alkan N."/>
            <person name="Altmueller J."/>
            <person name="Alvarado-Balderrama L."/>
            <person name="Bauser C.A."/>
            <person name="Becker C."/>
            <person name="Birren B.W."/>
            <person name="Chen Z."/>
            <person name="Choi J."/>
            <person name="Crouch J.A."/>
            <person name="Duvick J.P."/>
            <person name="Farman M.A."/>
            <person name="Gan P."/>
            <person name="Heiman D."/>
            <person name="Henrissat B."/>
            <person name="Howard R.J."/>
            <person name="Kabbage M."/>
            <person name="Koch C."/>
            <person name="Kracher B."/>
            <person name="Kubo Y."/>
            <person name="Law A.D."/>
            <person name="Lebrun M.-H."/>
            <person name="Lee Y.-H."/>
            <person name="Miyara I."/>
            <person name="Moore N."/>
            <person name="Neumann U."/>
            <person name="Nordstroem K."/>
            <person name="Panaccione D.G."/>
            <person name="Panstruga R."/>
            <person name="Place M."/>
            <person name="Proctor R.H."/>
            <person name="Prusky D."/>
            <person name="Rech G."/>
            <person name="Reinhardt R."/>
            <person name="Rollins J.A."/>
            <person name="Rounsley S."/>
            <person name="Schardl C.L."/>
            <person name="Schwartz D.C."/>
            <person name="Shenoy N."/>
            <person name="Shirasu K."/>
            <person name="Sikhakolli U.R."/>
            <person name="Stueber K."/>
            <person name="Sukno S.A."/>
            <person name="Sweigard J.A."/>
            <person name="Takano Y."/>
            <person name="Takahara H."/>
            <person name="Trail F."/>
            <person name="van der Does H.C."/>
            <person name="Voll L.M."/>
            <person name="Will I."/>
            <person name="Young S."/>
            <person name="Zeng Q."/>
            <person name="Zhang J."/>
            <person name="Zhou S."/>
            <person name="Dickman M.B."/>
            <person name="Schulze-Lefert P."/>
            <person name="Ver Loren van Themaat E."/>
            <person name="Ma L.-J."/>
            <person name="Vaillancourt L.J."/>
        </authorList>
    </citation>
    <scope>NUCLEOTIDE SEQUENCE [LARGE SCALE GENOMIC DNA]</scope>
    <source>
        <strain evidence="3">IMI 349063</strain>
    </source>
</reference>
<feature type="non-terminal residue" evidence="2">
    <location>
        <position position="1"/>
    </location>
</feature>
<organism evidence="2 3">
    <name type="scientific">Colletotrichum higginsianum (strain IMI 349063)</name>
    <name type="common">Crucifer anthracnose fungus</name>
    <dbReference type="NCBI Taxonomy" id="759273"/>
    <lineage>
        <taxon>Eukaryota</taxon>
        <taxon>Fungi</taxon>
        <taxon>Dikarya</taxon>
        <taxon>Ascomycota</taxon>
        <taxon>Pezizomycotina</taxon>
        <taxon>Sordariomycetes</taxon>
        <taxon>Hypocreomycetidae</taxon>
        <taxon>Glomerellales</taxon>
        <taxon>Glomerellaceae</taxon>
        <taxon>Colletotrichum</taxon>
        <taxon>Colletotrichum destructivum species complex</taxon>
    </lineage>
</organism>
<sequence length="67" mass="7096">GTSVCSASSVKVVTSRGKRPQPRSRVILSNGWWTKTPLLKAQNFLVCRSCHGASQPSKTHTACAAVG</sequence>
<dbReference type="EMBL" id="CACQ02000582">
    <property type="protein sequence ID" value="CCF32925.1"/>
    <property type="molecule type" value="Genomic_DNA"/>
</dbReference>
<dbReference type="HOGENOM" id="CLU_2819416_0_0_1"/>
<gene>
    <name evidence="2" type="ORF">CH063_05206</name>
</gene>
<accession>H1UY74</accession>
<evidence type="ECO:0000313" key="3">
    <source>
        <dbReference type="Proteomes" id="UP000007174"/>
    </source>
</evidence>